<feature type="transmembrane region" description="Helical" evidence="6">
    <location>
        <begin position="244"/>
        <end position="267"/>
    </location>
</feature>
<evidence type="ECO:0000256" key="3">
    <source>
        <dbReference type="ARBA" id="ARBA00022989"/>
    </source>
</evidence>
<dbReference type="EMBL" id="CCKQ01006078">
    <property type="protein sequence ID" value="CDW77367.1"/>
    <property type="molecule type" value="Genomic_DNA"/>
</dbReference>
<evidence type="ECO:0000256" key="4">
    <source>
        <dbReference type="ARBA" id="ARBA00023136"/>
    </source>
</evidence>
<dbReference type="PANTHER" id="PTHR14856">
    <property type="entry name" value="PQ-LOOP REPEAT-CONTAINING PROTEIN 1-LIKE PROTEIN"/>
    <property type="match status" value="1"/>
</dbReference>
<evidence type="ECO:0000256" key="1">
    <source>
        <dbReference type="ARBA" id="ARBA00004141"/>
    </source>
</evidence>
<gene>
    <name evidence="7" type="primary">Contig1839.g1992</name>
    <name evidence="7" type="ORF">STYLEM_6327</name>
</gene>
<dbReference type="Proteomes" id="UP000039865">
    <property type="component" value="Unassembled WGS sequence"/>
</dbReference>
<dbReference type="OMA" id="FKMWFFF"/>
<dbReference type="InterPro" id="IPR052241">
    <property type="entry name" value="SLC66/Scramblase_ANY1"/>
</dbReference>
<keyword evidence="8" id="KW-1185">Reference proteome</keyword>
<feature type="compositionally biased region" description="Basic and acidic residues" evidence="5">
    <location>
        <begin position="115"/>
        <end position="125"/>
    </location>
</feature>
<dbReference type="PANTHER" id="PTHR14856:SF9">
    <property type="entry name" value="PQ-LOOP REPEAT-CONTAINING PROTEIN 1"/>
    <property type="match status" value="1"/>
</dbReference>
<comment type="subcellular location">
    <subcellularLocation>
        <location evidence="1">Membrane</location>
        <topology evidence="1">Multi-pass membrane protein</topology>
    </subcellularLocation>
</comment>
<dbReference type="GO" id="GO:0005768">
    <property type="term" value="C:endosome"/>
    <property type="evidence" value="ECO:0007669"/>
    <property type="project" value="TreeGrafter"/>
</dbReference>
<feature type="region of interest" description="Disordered" evidence="5">
    <location>
        <begin position="103"/>
        <end position="125"/>
    </location>
</feature>
<name>A0A078A742_STYLE</name>
<feature type="transmembrane region" description="Helical" evidence="6">
    <location>
        <begin position="70"/>
        <end position="90"/>
    </location>
</feature>
<protein>
    <submittedName>
        <fullName evidence="7">Uncharacterized protein</fullName>
    </submittedName>
</protein>
<evidence type="ECO:0000313" key="7">
    <source>
        <dbReference type="EMBL" id="CDW77367.1"/>
    </source>
</evidence>
<evidence type="ECO:0000256" key="6">
    <source>
        <dbReference type="SAM" id="Phobius"/>
    </source>
</evidence>
<accession>A0A078A742</accession>
<keyword evidence="4 6" id="KW-0472">Membrane</keyword>
<reference evidence="7 8" key="1">
    <citation type="submission" date="2014-06" db="EMBL/GenBank/DDBJ databases">
        <authorList>
            <person name="Swart Estienne"/>
        </authorList>
    </citation>
    <scope>NUCLEOTIDE SEQUENCE [LARGE SCALE GENOMIC DNA]</scope>
    <source>
        <strain evidence="7 8">130c</strain>
    </source>
</reference>
<feature type="transmembrane region" description="Helical" evidence="6">
    <location>
        <begin position="162"/>
        <end position="180"/>
    </location>
</feature>
<keyword evidence="3 6" id="KW-1133">Transmembrane helix</keyword>
<sequence length="321" mass="36425">MSTFSTTIGLALSHVMDAGMIIGPCFGYIIQCFKMKKEQSSEGFSPLVCLILLTANILRIFWWQEQHHQWIQAHGQIFHSASVVLLYLSVTIRMQNRATQVEIADTDSNQNEQDTPNRAERKMSRESNLLNTTADSVTTASTVQQETVDIETFWNWNSFNMYLMHIGALIAITFGMTVIFQKSENYSFIIEQLSVGIEALLGVPQFLLNYKKKNTEGLSVVLIFIWLAGDMYKFTYYIGNHSPISLVGCAFFQICTDICILSQFWFYRHNNKNSSGNDVNNQSTDKKGKSKSYSVISSRSGQSSPNLDLVIDEESDKHHVF</sequence>
<dbReference type="OrthoDB" id="292213at2759"/>
<dbReference type="GO" id="GO:0005802">
    <property type="term" value="C:trans-Golgi network"/>
    <property type="evidence" value="ECO:0007669"/>
    <property type="project" value="TreeGrafter"/>
</dbReference>
<proteinExistence type="predicted"/>
<feature type="transmembrane region" description="Helical" evidence="6">
    <location>
        <begin position="12"/>
        <end position="31"/>
    </location>
</feature>
<dbReference type="GO" id="GO:0045332">
    <property type="term" value="P:phospholipid translocation"/>
    <property type="evidence" value="ECO:0007669"/>
    <property type="project" value="TreeGrafter"/>
</dbReference>
<evidence type="ECO:0000256" key="2">
    <source>
        <dbReference type="ARBA" id="ARBA00022692"/>
    </source>
</evidence>
<dbReference type="GO" id="GO:0042147">
    <property type="term" value="P:retrograde transport, endosome to Golgi"/>
    <property type="evidence" value="ECO:0007669"/>
    <property type="project" value="TreeGrafter"/>
</dbReference>
<evidence type="ECO:0000256" key="5">
    <source>
        <dbReference type="SAM" id="MobiDB-lite"/>
    </source>
</evidence>
<dbReference type="InParanoid" id="A0A078A742"/>
<dbReference type="AlphaFoldDB" id="A0A078A742"/>
<organism evidence="7 8">
    <name type="scientific">Stylonychia lemnae</name>
    <name type="common">Ciliate</name>
    <dbReference type="NCBI Taxonomy" id="5949"/>
    <lineage>
        <taxon>Eukaryota</taxon>
        <taxon>Sar</taxon>
        <taxon>Alveolata</taxon>
        <taxon>Ciliophora</taxon>
        <taxon>Intramacronucleata</taxon>
        <taxon>Spirotrichea</taxon>
        <taxon>Stichotrichia</taxon>
        <taxon>Sporadotrichida</taxon>
        <taxon>Oxytrichidae</taxon>
        <taxon>Stylonychinae</taxon>
        <taxon>Stylonychia</taxon>
    </lineage>
</organism>
<dbReference type="InterPro" id="IPR006603">
    <property type="entry name" value="PQ-loop_rpt"/>
</dbReference>
<dbReference type="Pfam" id="PF04193">
    <property type="entry name" value="PQ-loop"/>
    <property type="match status" value="1"/>
</dbReference>
<feature type="region of interest" description="Disordered" evidence="5">
    <location>
        <begin position="275"/>
        <end position="321"/>
    </location>
</feature>
<feature type="compositionally biased region" description="Low complexity" evidence="5">
    <location>
        <begin position="291"/>
        <end position="300"/>
    </location>
</feature>
<feature type="transmembrane region" description="Helical" evidence="6">
    <location>
        <begin position="220"/>
        <end position="238"/>
    </location>
</feature>
<dbReference type="Gene3D" id="1.20.1280.290">
    <property type="match status" value="2"/>
</dbReference>
<evidence type="ECO:0000313" key="8">
    <source>
        <dbReference type="Proteomes" id="UP000039865"/>
    </source>
</evidence>
<dbReference type="GO" id="GO:0005829">
    <property type="term" value="C:cytosol"/>
    <property type="evidence" value="ECO:0007669"/>
    <property type="project" value="GOC"/>
</dbReference>
<dbReference type="SMART" id="SM00679">
    <property type="entry name" value="CTNS"/>
    <property type="match status" value="2"/>
</dbReference>
<keyword evidence="2 6" id="KW-0812">Transmembrane</keyword>
<feature type="transmembrane region" description="Helical" evidence="6">
    <location>
        <begin position="186"/>
        <end position="208"/>
    </location>
</feature>
<dbReference type="GO" id="GO:0016020">
    <property type="term" value="C:membrane"/>
    <property type="evidence" value="ECO:0007669"/>
    <property type="project" value="UniProtKB-SubCell"/>
</dbReference>
<feature type="transmembrane region" description="Helical" evidence="6">
    <location>
        <begin position="43"/>
        <end position="64"/>
    </location>
</feature>